<keyword evidence="2" id="KW-1185">Reference proteome</keyword>
<dbReference type="AlphaFoldDB" id="A0A4Z1PHG5"/>
<organism evidence="1 2">
    <name type="scientific">Venturia nashicola</name>
    <dbReference type="NCBI Taxonomy" id="86259"/>
    <lineage>
        <taxon>Eukaryota</taxon>
        <taxon>Fungi</taxon>
        <taxon>Dikarya</taxon>
        <taxon>Ascomycota</taxon>
        <taxon>Pezizomycotina</taxon>
        <taxon>Dothideomycetes</taxon>
        <taxon>Pleosporomycetidae</taxon>
        <taxon>Venturiales</taxon>
        <taxon>Venturiaceae</taxon>
        <taxon>Venturia</taxon>
    </lineage>
</organism>
<sequence length="72" mass="8190">MLFVMKKFLERPAVATVSGRLTKHGVDIPAVMARLKASYERFNSKDEFGPYVWKEEGYDQNEQLGTMAVFGC</sequence>
<evidence type="ECO:0000313" key="2">
    <source>
        <dbReference type="Proteomes" id="UP000298493"/>
    </source>
</evidence>
<dbReference type="Proteomes" id="UP000298493">
    <property type="component" value="Unassembled WGS sequence"/>
</dbReference>
<proteinExistence type="predicted"/>
<accession>A0A4Z1PHG5</accession>
<protein>
    <submittedName>
        <fullName evidence="1">Uncharacterized protein</fullName>
    </submittedName>
</protein>
<reference evidence="1 2" key="1">
    <citation type="submission" date="2019-04" db="EMBL/GenBank/DDBJ databases">
        <title>High contiguity whole genome sequence and gene annotation resource for two Venturia nashicola isolates.</title>
        <authorList>
            <person name="Prokchorchik M."/>
            <person name="Won K."/>
            <person name="Lee Y."/>
            <person name="Choi E.D."/>
            <person name="Segonzac C."/>
            <person name="Sohn K.H."/>
        </authorList>
    </citation>
    <scope>NUCLEOTIDE SEQUENCE [LARGE SCALE GENOMIC DNA]</scope>
    <source>
        <strain evidence="1 2">PRI2</strain>
    </source>
</reference>
<gene>
    <name evidence="1" type="ORF">E6O75_ATG04992</name>
</gene>
<dbReference type="EMBL" id="SNSC02000009">
    <property type="protein sequence ID" value="TID21597.1"/>
    <property type="molecule type" value="Genomic_DNA"/>
</dbReference>
<comment type="caution">
    <text evidence="1">The sequence shown here is derived from an EMBL/GenBank/DDBJ whole genome shotgun (WGS) entry which is preliminary data.</text>
</comment>
<name>A0A4Z1PHG5_9PEZI</name>
<evidence type="ECO:0000313" key="1">
    <source>
        <dbReference type="EMBL" id="TID21597.1"/>
    </source>
</evidence>